<dbReference type="KEGG" id="abas:ACPOL_0722"/>
<proteinExistence type="predicted"/>
<gene>
    <name evidence="1" type="ORF">ACPOL_0722</name>
</gene>
<name>A0A2Z5FUQ4_9BACT</name>
<dbReference type="Proteomes" id="UP000253606">
    <property type="component" value="Chromosome"/>
</dbReference>
<dbReference type="AlphaFoldDB" id="A0A2Z5FUQ4"/>
<evidence type="ECO:0000313" key="1">
    <source>
        <dbReference type="EMBL" id="AXC10085.1"/>
    </source>
</evidence>
<dbReference type="EMBL" id="CP030840">
    <property type="protein sequence ID" value="AXC10085.1"/>
    <property type="molecule type" value="Genomic_DNA"/>
</dbReference>
<keyword evidence="2" id="KW-1185">Reference proteome</keyword>
<organism evidence="1 2">
    <name type="scientific">Acidisarcina polymorpha</name>
    <dbReference type="NCBI Taxonomy" id="2211140"/>
    <lineage>
        <taxon>Bacteria</taxon>
        <taxon>Pseudomonadati</taxon>
        <taxon>Acidobacteriota</taxon>
        <taxon>Terriglobia</taxon>
        <taxon>Terriglobales</taxon>
        <taxon>Acidobacteriaceae</taxon>
        <taxon>Acidisarcina</taxon>
    </lineage>
</organism>
<protein>
    <submittedName>
        <fullName evidence="1">Uncharacterized protein</fullName>
    </submittedName>
</protein>
<reference evidence="1 2" key="1">
    <citation type="journal article" date="2018" name="Front. Microbiol.">
        <title>Hydrolytic Capabilities as a Key to Environmental Success: Chitinolytic and Cellulolytic Acidobacteria From Acidic Sub-arctic Soils and Boreal Peatlands.</title>
        <authorList>
            <person name="Belova S.E."/>
            <person name="Ravin N.V."/>
            <person name="Pankratov T.A."/>
            <person name="Rakitin A.L."/>
            <person name="Ivanova A.A."/>
            <person name="Beletsky A.V."/>
            <person name="Mardanov A.V."/>
            <person name="Sinninghe Damste J.S."/>
            <person name="Dedysh S.N."/>
        </authorList>
    </citation>
    <scope>NUCLEOTIDE SEQUENCE [LARGE SCALE GENOMIC DNA]</scope>
    <source>
        <strain evidence="1 2">SBC82</strain>
    </source>
</reference>
<accession>A0A2Z5FUQ4</accession>
<sequence length="47" mass="5473">MDGAFTFGSNVTLHHFHKFSFWFTTEHAFFDANTDFISSSSSSFRFQ</sequence>
<evidence type="ECO:0000313" key="2">
    <source>
        <dbReference type="Proteomes" id="UP000253606"/>
    </source>
</evidence>